<protein>
    <submittedName>
        <fullName evidence="1">Uncharacterized protein</fullName>
    </submittedName>
</protein>
<dbReference type="AlphaFoldDB" id="J9GW09"/>
<proteinExistence type="predicted"/>
<evidence type="ECO:0000313" key="1">
    <source>
        <dbReference type="EMBL" id="EJX07128.1"/>
    </source>
</evidence>
<comment type="caution">
    <text evidence="1">The sequence shown here is derived from an EMBL/GenBank/DDBJ whole genome shotgun (WGS) entry which is preliminary data.</text>
</comment>
<organism evidence="1">
    <name type="scientific">gut metagenome</name>
    <dbReference type="NCBI Taxonomy" id="749906"/>
    <lineage>
        <taxon>unclassified sequences</taxon>
        <taxon>metagenomes</taxon>
        <taxon>organismal metagenomes</taxon>
    </lineage>
</organism>
<name>J9GW09_9ZZZZ</name>
<gene>
    <name evidence="1" type="ORF">EVA_04763</name>
</gene>
<accession>J9GW09</accession>
<sequence>MLFPPRYSPFGPELHPSHACIIRLVGTTDLKNRTHISLLPPTVYHHLDQSTPFFRPYSKRFPEWLIFSSILENNTIFAKNFEYG</sequence>
<reference evidence="1" key="1">
    <citation type="journal article" date="2012" name="PLoS ONE">
        <title>Gene sets for utilization of primary and secondary nutrition supplies in the distal gut of endangered iberian lynx.</title>
        <authorList>
            <person name="Alcaide M."/>
            <person name="Messina E."/>
            <person name="Richter M."/>
            <person name="Bargiela R."/>
            <person name="Peplies J."/>
            <person name="Huws S.A."/>
            <person name="Newbold C.J."/>
            <person name="Golyshin P.N."/>
            <person name="Simon M.A."/>
            <person name="Lopez G."/>
            <person name="Yakimov M.M."/>
            <person name="Ferrer M."/>
        </authorList>
    </citation>
    <scope>NUCLEOTIDE SEQUENCE</scope>
</reference>
<dbReference type="EMBL" id="AMCI01000963">
    <property type="protein sequence ID" value="EJX07128.1"/>
    <property type="molecule type" value="Genomic_DNA"/>
</dbReference>